<name>A0A5M8P5N8_9BACT</name>
<reference evidence="2 3" key="1">
    <citation type="submission" date="2019-03" db="EMBL/GenBank/DDBJ databases">
        <title>Single cell metagenomics reveals metabolic interactions within the superorganism composed of flagellate Streblomastix strix and complex community of Bacteroidetes bacteria on its surface.</title>
        <authorList>
            <person name="Treitli S.C."/>
            <person name="Kolisko M."/>
            <person name="Husnik F."/>
            <person name="Keeling P."/>
            <person name="Hampl V."/>
        </authorList>
    </citation>
    <scope>NUCLEOTIDE SEQUENCE [LARGE SCALE GENOMIC DNA]</scope>
    <source>
        <strain evidence="2">St1</strain>
    </source>
</reference>
<comment type="caution">
    <text evidence="2">The sequence shown here is derived from an EMBL/GenBank/DDBJ whole genome shotgun (WGS) entry which is preliminary data.</text>
</comment>
<dbReference type="Proteomes" id="UP000324575">
    <property type="component" value="Unassembled WGS sequence"/>
</dbReference>
<dbReference type="Gene3D" id="1.10.1200.10">
    <property type="entry name" value="ACP-like"/>
    <property type="match status" value="1"/>
</dbReference>
<dbReference type="SUPFAM" id="SSF47336">
    <property type="entry name" value="ACP-like"/>
    <property type="match status" value="1"/>
</dbReference>
<dbReference type="EMBL" id="SNRX01000001">
    <property type="protein sequence ID" value="KAA6303741.1"/>
    <property type="molecule type" value="Genomic_DNA"/>
</dbReference>
<proteinExistence type="predicted"/>
<dbReference type="InterPro" id="IPR009081">
    <property type="entry name" value="PP-bd_ACP"/>
</dbReference>
<gene>
    <name evidence="2" type="ORF">EZS26_000292</name>
</gene>
<organism evidence="2 3">
    <name type="scientific">Candidatus Ordinivivax streblomastigis</name>
    <dbReference type="NCBI Taxonomy" id="2540710"/>
    <lineage>
        <taxon>Bacteria</taxon>
        <taxon>Pseudomonadati</taxon>
        <taxon>Bacteroidota</taxon>
        <taxon>Bacteroidia</taxon>
        <taxon>Bacteroidales</taxon>
        <taxon>Candidatus Ordinivivax</taxon>
    </lineage>
</organism>
<dbReference type="Pfam" id="PF00550">
    <property type="entry name" value="PP-binding"/>
    <property type="match status" value="1"/>
</dbReference>
<accession>A0A5M8P5N8</accession>
<protein>
    <recommendedName>
        <fullName evidence="1">Carrier domain-containing protein</fullName>
    </recommendedName>
</protein>
<feature type="domain" description="Carrier" evidence="1">
    <location>
        <begin position="8"/>
        <end position="69"/>
    </location>
</feature>
<dbReference type="AlphaFoldDB" id="A0A5M8P5N8"/>
<sequence>MGIEQFVENFASQFDETDESVFIPQTHFRDLGEWSSLIALSVMAMIDEEYDVKLKGNDMRNSNTIQDLFDVVKSQL</sequence>
<evidence type="ECO:0000313" key="2">
    <source>
        <dbReference type="EMBL" id="KAA6303741.1"/>
    </source>
</evidence>
<evidence type="ECO:0000313" key="3">
    <source>
        <dbReference type="Proteomes" id="UP000324575"/>
    </source>
</evidence>
<dbReference type="InterPro" id="IPR036736">
    <property type="entry name" value="ACP-like_sf"/>
</dbReference>
<evidence type="ECO:0000259" key="1">
    <source>
        <dbReference type="Pfam" id="PF00550"/>
    </source>
</evidence>